<organism evidence="2 3">
    <name type="scientific">Suillus luteus UH-Slu-Lm8-n1</name>
    <dbReference type="NCBI Taxonomy" id="930992"/>
    <lineage>
        <taxon>Eukaryota</taxon>
        <taxon>Fungi</taxon>
        <taxon>Dikarya</taxon>
        <taxon>Basidiomycota</taxon>
        <taxon>Agaricomycotina</taxon>
        <taxon>Agaricomycetes</taxon>
        <taxon>Agaricomycetidae</taxon>
        <taxon>Boletales</taxon>
        <taxon>Suillineae</taxon>
        <taxon>Suillaceae</taxon>
        <taxon>Suillus</taxon>
    </lineage>
</organism>
<reference evidence="2 3" key="1">
    <citation type="submission" date="2014-04" db="EMBL/GenBank/DDBJ databases">
        <authorList>
            <consortium name="DOE Joint Genome Institute"/>
            <person name="Kuo A."/>
            <person name="Ruytinx J."/>
            <person name="Rineau F."/>
            <person name="Colpaert J."/>
            <person name="Kohler A."/>
            <person name="Nagy L.G."/>
            <person name="Floudas D."/>
            <person name="Copeland A."/>
            <person name="Barry K.W."/>
            <person name="Cichocki N."/>
            <person name="Veneault-Fourrey C."/>
            <person name="LaButti K."/>
            <person name="Lindquist E.A."/>
            <person name="Lipzen A."/>
            <person name="Lundell T."/>
            <person name="Morin E."/>
            <person name="Murat C."/>
            <person name="Sun H."/>
            <person name="Tunlid A."/>
            <person name="Henrissat B."/>
            <person name="Grigoriev I.V."/>
            <person name="Hibbett D.S."/>
            <person name="Martin F."/>
            <person name="Nordberg H.P."/>
            <person name="Cantor M.N."/>
            <person name="Hua S.X."/>
        </authorList>
    </citation>
    <scope>NUCLEOTIDE SEQUENCE [LARGE SCALE GENOMIC DNA]</scope>
    <source>
        <strain evidence="2 3">UH-Slu-Lm8-n1</strain>
    </source>
</reference>
<proteinExistence type="predicted"/>
<sequence length="270" mass="29742">MSESDACALNTDGSLKDAKDIIFYHDPDDTVPLSTPSSAPTLTGCKPVPVIAGSRRSIRTSKPSARLRDTENIYSSTSQKRALSSANKIQPAHKKVIPSSFDDDSLDDDTGNDTDPLEPEAEDESEPEDRAETEDGTEPMVAQVAKSERTADIRTTFTRHETHWVCNPCKDAGEPESRHIFRGGISTLRTHISCKKNHFQLYKARCQAAGIAMHPRAIPPEDQALSRQSTLDSILITKVPTFTKAGLLEYIMEFIVTEDEALQLVDKPAF</sequence>
<evidence type="ECO:0000313" key="3">
    <source>
        <dbReference type="Proteomes" id="UP000054485"/>
    </source>
</evidence>
<gene>
    <name evidence="2" type="ORF">CY34DRAFT_19402</name>
</gene>
<feature type="region of interest" description="Disordered" evidence="1">
    <location>
        <begin position="28"/>
        <end position="147"/>
    </location>
</feature>
<feature type="compositionally biased region" description="Polar residues" evidence="1">
    <location>
        <begin position="72"/>
        <end position="88"/>
    </location>
</feature>
<dbReference type="OrthoDB" id="3260017at2759"/>
<dbReference type="AlphaFoldDB" id="A0A0D0ACK8"/>
<feature type="compositionally biased region" description="Acidic residues" evidence="1">
    <location>
        <begin position="101"/>
        <end position="137"/>
    </location>
</feature>
<dbReference type="HOGENOM" id="CLU_1031247_0_0_1"/>
<evidence type="ECO:0000256" key="1">
    <source>
        <dbReference type="SAM" id="MobiDB-lite"/>
    </source>
</evidence>
<name>A0A0D0ACK8_9AGAM</name>
<keyword evidence="3" id="KW-1185">Reference proteome</keyword>
<protein>
    <submittedName>
        <fullName evidence="2">Uncharacterized protein</fullName>
    </submittedName>
</protein>
<accession>A0A0D0ACK8</accession>
<reference evidence="3" key="2">
    <citation type="submission" date="2015-01" db="EMBL/GenBank/DDBJ databases">
        <title>Evolutionary Origins and Diversification of the Mycorrhizal Mutualists.</title>
        <authorList>
            <consortium name="DOE Joint Genome Institute"/>
            <consortium name="Mycorrhizal Genomics Consortium"/>
            <person name="Kohler A."/>
            <person name="Kuo A."/>
            <person name="Nagy L.G."/>
            <person name="Floudas D."/>
            <person name="Copeland A."/>
            <person name="Barry K.W."/>
            <person name="Cichocki N."/>
            <person name="Veneault-Fourrey C."/>
            <person name="LaButti K."/>
            <person name="Lindquist E.A."/>
            <person name="Lipzen A."/>
            <person name="Lundell T."/>
            <person name="Morin E."/>
            <person name="Murat C."/>
            <person name="Riley R."/>
            <person name="Ohm R."/>
            <person name="Sun H."/>
            <person name="Tunlid A."/>
            <person name="Henrissat B."/>
            <person name="Grigoriev I.V."/>
            <person name="Hibbett D.S."/>
            <person name="Martin F."/>
        </authorList>
    </citation>
    <scope>NUCLEOTIDE SEQUENCE [LARGE SCALE GENOMIC DNA]</scope>
    <source>
        <strain evidence="3">UH-Slu-Lm8-n1</strain>
    </source>
</reference>
<dbReference type="EMBL" id="KN836497">
    <property type="protein sequence ID" value="KIK31967.1"/>
    <property type="molecule type" value="Genomic_DNA"/>
</dbReference>
<dbReference type="Proteomes" id="UP000054485">
    <property type="component" value="Unassembled WGS sequence"/>
</dbReference>
<dbReference type="InParanoid" id="A0A0D0ACK8"/>
<evidence type="ECO:0000313" key="2">
    <source>
        <dbReference type="EMBL" id="KIK31967.1"/>
    </source>
</evidence>
<feature type="compositionally biased region" description="Polar residues" evidence="1">
    <location>
        <begin position="32"/>
        <end position="41"/>
    </location>
</feature>